<sequence>MSATSKLEAVLLHVIGKLKTSIRDYCDLETIDGGRCLVANDGSLASIIQFHGTKSVLGRDQYTRLIQLMETSLSVYFANRGHQLQVVFRRDLDARTTLEGIALQQRQSADRVGLSVHDLIDENVQKYSAYVYDEDCWLVCWTRPALLDPVEHRLSRDAVNDFRKASNWPAMANGQNLLRPIAQLRDRHLAFVTKVCDDLGTPEFGCSAELLSVEAALRSIRYCAYPDITNPDWTPAIPGTKIPFRWKTNEDMADLSEVLYPSLPDQIMVAGAEIGQAKKGSLLPDPCTIRVGSRVYAPLVVAIPPREPEFFNDLFHALNRAETVERGVTRAVPYCISFMLEGDGMSVMMFKSIFSNILAFTSESNRNINLATRELNEYRRDGGKVVKLRIAAMTWSGISPDEVKELTLRKNKLWRAIEGWGNPVVIERTGDAMLAFQSNCLGLTTKHIGDPCPAPLGDAIKLLPLTRPASPFASGSTVYRSLDGKILRYQRFSSEQTTWITLISGKPGSGKSVLMNSNNFESCIMPGATRLPFICIIDIGVSSSGFIDLVKDSLREDQKHLAIYKRLQNAQRDAINPLDTSLGLREPLQRDRDFAKNFVTILVTPPERQGLPYEGMSNFVGRVIDVTYRKKSDAYEKSQPETYKPGHDRMLDAAVAQLPIKVRPATTYWELVDALFAAGMHYEAEVAQRYAVPVLNDLVQTAASEEIRSEYGEMTVQGGLSIINAFMVGIREAVGDFPIFSSHTQFDIGPSRVMALDLQDVAVQGSDSAKKQTSLMYMIARQSFMKKVAYSKEDLPAFTGAYRHHFERLIGEITDEYKVMCMDEFHKTGGHAGLKLQLTTDGREARKWNLELVLASQLMEDFGELTKIATSFFMMDSGTEQTREWLRKNIGLNEVEERALVGYVHGAGRHGATFLARFLTKSAAFTQLFTMTAGPMRLWALSTTAEDRRLRSMLYDVMPKPVARRLLAEQFPSGSCKAMVERLKTEQFKSGTFVDDDMTGSLVERIGKELIETYYQRGLNEAA</sequence>
<organism evidence="1 2">
    <name type="scientific">Tahibacter amnicola</name>
    <dbReference type="NCBI Taxonomy" id="2976241"/>
    <lineage>
        <taxon>Bacteria</taxon>
        <taxon>Pseudomonadati</taxon>
        <taxon>Pseudomonadota</taxon>
        <taxon>Gammaproteobacteria</taxon>
        <taxon>Lysobacterales</taxon>
        <taxon>Rhodanobacteraceae</taxon>
        <taxon>Tahibacter</taxon>
    </lineage>
</organism>
<reference evidence="1" key="1">
    <citation type="submission" date="2022-09" db="EMBL/GenBank/DDBJ databases">
        <title>Tahibacter sp. nov., isolated from a fresh water.</title>
        <authorList>
            <person name="Baek J.H."/>
            <person name="Lee J.K."/>
            <person name="Kim J.M."/>
            <person name="Jeon C.O."/>
        </authorList>
    </citation>
    <scope>NUCLEOTIDE SEQUENCE</scope>
    <source>
        <strain evidence="1">W38</strain>
    </source>
</reference>
<dbReference type="EMBL" id="CP104694">
    <property type="protein sequence ID" value="UXI68330.1"/>
    <property type="molecule type" value="Genomic_DNA"/>
</dbReference>
<proteinExistence type="predicted"/>
<evidence type="ECO:0000313" key="2">
    <source>
        <dbReference type="Proteomes" id="UP001064632"/>
    </source>
</evidence>
<gene>
    <name evidence="1" type="ORF">N4264_01380</name>
</gene>
<keyword evidence="2" id="KW-1185">Reference proteome</keyword>
<dbReference type="Gene3D" id="3.40.50.300">
    <property type="entry name" value="P-loop containing nucleotide triphosphate hydrolases"/>
    <property type="match status" value="1"/>
</dbReference>
<dbReference type="InterPro" id="IPR027417">
    <property type="entry name" value="P-loop_NTPase"/>
</dbReference>
<dbReference type="RefSeq" id="WP_261695290.1">
    <property type="nucleotide sequence ID" value="NZ_CP104694.1"/>
</dbReference>
<dbReference type="Proteomes" id="UP001064632">
    <property type="component" value="Chromosome"/>
</dbReference>
<protein>
    <submittedName>
        <fullName evidence="1">Type IV secretion protein DotO</fullName>
    </submittedName>
</protein>
<name>A0ABY6BGY0_9GAMM</name>
<dbReference type="SUPFAM" id="SSF52540">
    <property type="entry name" value="P-loop containing nucleoside triphosphate hydrolases"/>
    <property type="match status" value="1"/>
</dbReference>
<evidence type="ECO:0000313" key="1">
    <source>
        <dbReference type="EMBL" id="UXI68330.1"/>
    </source>
</evidence>
<accession>A0ABY6BGY0</accession>